<evidence type="ECO:0000256" key="7">
    <source>
        <dbReference type="SAM" id="MobiDB-lite"/>
    </source>
</evidence>
<feature type="transmembrane region" description="Helical" evidence="8">
    <location>
        <begin position="38"/>
        <end position="58"/>
    </location>
</feature>
<dbReference type="Gene3D" id="3.40.50.300">
    <property type="entry name" value="P-loop containing nucleotide triphosphate hydrolases"/>
    <property type="match status" value="1"/>
</dbReference>
<dbReference type="EMBL" id="JAJUWU010000039">
    <property type="protein sequence ID" value="MCE7030999.1"/>
    <property type="molecule type" value="Genomic_DNA"/>
</dbReference>
<proteinExistence type="inferred from homology"/>
<protein>
    <submittedName>
        <fullName evidence="9">Type IV secretory system conjugative DNA transfer family protein</fullName>
    </submittedName>
</protein>
<dbReference type="RefSeq" id="WP_233722069.1">
    <property type="nucleotide sequence ID" value="NZ_JAJUWU010000039.1"/>
</dbReference>
<evidence type="ECO:0000256" key="1">
    <source>
        <dbReference type="ARBA" id="ARBA00004651"/>
    </source>
</evidence>
<accession>A0A9X1T7K0</accession>
<evidence type="ECO:0000313" key="9">
    <source>
        <dbReference type="EMBL" id="MCE7030999.1"/>
    </source>
</evidence>
<dbReference type="PANTHER" id="PTHR37937:SF1">
    <property type="entry name" value="CONJUGATIVE TRANSFER: DNA TRANSPORT"/>
    <property type="match status" value="1"/>
</dbReference>
<comment type="subcellular location">
    <subcellularLocation>
        <location evidence="1">Cell membrane</location>
        <topology evidence="1">Multi-pass membrane protein</topology>
    </subcellularLocation>
</comment>
<comment type="similarity">
    <text evidence="2">Belongs to the VirD4/TraG family.</text>
</comment>
<dbReference type="CDD" id="cd01127">
    <property type="entry name" value="TrwB_TraG_TraD_VirD4"/>
    <property type="match status" value="2"/>
</dbReference>
<dbReference type="InterPro" id="IPR027417">
    <property type="entry name" value="P-loop_NTPase"/>
</dbReference>
<keyword evidence="6 8" id="KW-0472">Membrane</keyword>
<evidence type="ECO:0000256" key="2">
    <source>
        <dbReference type="ARBA" id="ARBA00008806"/>
    </source>
</evidence>
<gene>
    <name evidence="9" type="ORF">LZD57_23755</name>
</gene>
<dbReference type="InterPro" id="IPR051539">
    <property type="entry name" value="T4SS-coupling_protein"/>
</dbReference>
<dbReference type="PANTHER" id="PTHR37937">
    <property type="entry name" value="CONJUGATIVE TRANSFER: DNA TRANSPORT"/>
    <property type="match status" value="1"/>
</dbReference>
<evidence type="ECO:0000256" key="5">
    <source>
        <dbReference type="ARBA" id="ARBA00022989"/>
    </source>
</evidence>
<organism evidence="9 10">
    <name type="scientific">Jiella avicenniae</name>
    <dbReference type="NCBI Taxonomy" id="2907202"/>
    <lineage>
        <taxon>Bacteria</taxon>
        <taxon>Pseudomonadati</taxon>
        <taxon>Pseudomonadota</taxon>
        <taxon>Alphaproteobacteria</taxon>
        <taxon>Hyphomicrobiales</taxon>
        <taxon>Aurantimonadaceae</taxon>
        <taxon>Jiella</taxon>
    </lineage>
</organism>
<feature type="transmembrane region" description="Helical" evidence="8">
    <location>
        <begin position="78"/>
        <end position="100"/>
    </location>
</feature>
<dbReference type="AlphaFoldDB" id="A0A9X1T7K0"/>
<dbReference type="Pfam" id="PF02534">
    <property type="entry name" value="T4SS-DNA_transf"/>
    <property type="match status" value="1"/>
</dbReference>
<name>A0A9X1T7K0_9HYPH</name>
<evidence type="ECO:0000256" key="8">
    <source>
        <dbReference type="SAM" id="Phobius"/>
    </source>
</evidence>
<evidence type="ECO:0000256" key="6">
    <source>
        <dbReference type="ARBA" id="ARBA00023136"/>
    </source>
</evidence>
<dbReference type="Proteomes" id="UP001139035">
    <property type="component" value="Unassembled WGS sequence"/>
</dbReference>
<keyword evidence="5 8" id="KW-1133">Transmembrane helix</keyword>
<dbReference type="SUPFAM" id="SSF52540">
    <property type="entry name" value="P-loop containing nucleoside triphosphate hydrolases"/>
    <property type="match status" value="1"/>
</dbReference>
<feature type="region of interest" description="Disordered" evidence="7">
    <location>
        <begin position="504"/>
        <end position="523"/>
    </location>
</feature>
<sequence>MTVFDWVSYKLAAQEFKNADELFQHFSDLADRKQQWDFAHWAAFIFESVVKGLFYVLFYPVFAVVELLPPDAGGATQFFVGLLAFIITVRVYLAAGRLFIGLPWRRFLRSLVVRSSPFGKTRWAGFWTLKRAGMFKPGGLFLGEWRGLFGLVRRDLYHHGEAQILTLASPGSGKSAGLVVPNLLTDQPGSFVVNDPSGELTAITRRFRATRGPVVILNPYAGDFTASEQWANLLDDTGFNPLSLIDTGPHLAAECADMARLLMVTINRDQGDYFDIDSVQFLSLVLVHMMLNFPEKERTLGQLFLFVHRTPDEIEKSLVKMVKAGQPQIVPRAKKFLGIQADAPEQWAGVIARVQQAAATYEPLTPLGEHVAKSGFDAADLTRHDMTVYLVCPSQHLRTAQPWLNLMIGALGMAVGRPGPARSVTFLVDEAPALGLLPDLRDMIGQFRKAGLRVWLFSQTRAAFDSIYGRESAAALLGLATITQFFGITEWSVAKDASEMMGETSRANRGLSEGDKTDRDSFSSVGVPLLRPEEIYRAKRGRMVLSIAGIPHPIQARLVPYFKRRTMRKRADLNPYRGR</sequence>
<comment type="caution">
    <text evidence="9">The sequence shown here is derived from an EMBL/GenBank/DDBJ whole genome shotgun (WGS) entry which is preliminary data.</text>
</comment>
<keyword evidence="4 8" id="KW-0812">Transmembrane</keyword>
<keyword evidence="10" id="KW-1185">Reference proteome</keyword>
<dbReference type="InterPro" id="IPR003688">
    <property type="entry name" value="TraG/VirD4"/>
</dbReference>
<evidence type="ECO:0000256" key="4">
    <source>
        <dbReference type="ARBA" id="ARBA00022692"/>
    </source>
</evidence>
<evidence type="ECO:0000313" key="10">
    <source>
        <dbReference type="Proteomes" id="UP001139035"/>
    </source>
</evidence>
<keyword evidence="3" id="KW-1003">Cell membrane</keyword>
<reference evidence="9" key="1">
    <citation type="submission" date="2022-01" db="EMBL/GenBank/DDBJ databases">
        <title>Jiella avicenniae sp. nov., a novel endophytic bacterium isolated from bark of Avicennia marina.</title>
        <authorList>
            <person name="Tuo L."/>
        </authorList>
    </citation>
    <scope>NUCLEOTIDE SEQUENCE</scope>
    <source>
        <strain evidence="9">CBK1P-4</strain>
    </source>
</reference>
<dbReference type="GO" id="GO:0005886">
    <property type="term" value="C:plasma membrane"/>
    <property type="evidence" value="ECO:0007669"/>
    <property type="project" value="UniProtKB-SubCell"/>
</dbReference>
<evidence type="ECO:0000256" key="3">
    <source>
        <dbReference type="ARBA" id="ARBA00022475"/>
    </source>
</evidence>
<feature type="compositionally biased region" description="Basic and acidic residues" evidence="7">
    <location>
        <begin position="512"/>
        <end position="521"/>
    </location>
</feature>